<dbReference type="eggNOG" id="COG2194">
    <property type="taxonomic scope" value="Bacteria"/>
</dbReference>
<dbReference type="InterPro" id="IPR058130">
    <property type="entry name" value="PEA_transf_C"/>
</dbReference>
<comment type="subcellular location">
    <subcellularLocation>
        <location evidence="1">Cell inner membrane</location>
        <topology evidence="1">Multi-pass membrane protein</topology>
    </subcellularLocation>
</comment>
<evidence type="ECO:0000256" key="1">
    <source>
        <dbReference type="ARBA" id="ARBA00004429"/>
    </source>
</evidence>
<dbReference type="PANTHER" id="PTHR30443">
    <property type="entry name" value="INNER MEMBRANE PROTEIN"/>
    <property type="match status" value="1"/>
</dbReference>
<sequence length="514" mass="58272">MVKPLKEKTNLTRISSVLSLFTLVAFHWPFFRLVLGNIEGGFNGVLITGGLGVLMFALNFLVYYLVLFLGRFVGKCILAFTFIGNAISLYFINTYQVLITDKMMGNVFNTRYSEASGFFSWSAVWYLLFLGVVPCIYIFARRFDYGSWKRFFARTGIALAVSLAIALINMQNWPWIDRNAPKLGSLVMPWSYTVNSVRYYNSVKKQNRKEIPLPDAKIVSDSKDVCVLIIGESARRENFSLYGYGKPTNPLLEKDSVTALIADAAATYTTAGVKAILDHKPSNKLYEILPNYLNRSGVDVVWRSNNWGEPPVHIDKFYKIKDIKSLHPEADDRYDGILLAGLREEILSGSKDKMLVVLHTSTSHGPTYYKKYPPEFEVFSPVCTTVEMSKADPKELMNAYDNTIVYTDYLIHSVIEILRGIPQRRSCVIFVSDHGESLGEGNLYMHGVPILVAPKEQIEIPFIVWTSDEALEIDPEKKVGQYHVFHSVLSFLGIDSPVYDESLDIFRQPEKDKN</sequence>
<evidence type="ECO:0000256" key="5">
    <source>
        <dbReference type="ARBA" id="ARBA00022692"/>
    </source>
</evidence>
<keyword evidence="2" id="KW-1003">Cell membrane</keyword>
<name>A0A1Y3QS14_9BACT</name>
<dbReference type="EMBL" id="NFHB01000008">
    <property type="protein sequence ID" value="OUN02386.1"/>
    <property type="molecule type" value="Genomic_DNA"/>
</dbReference>
<keyword evidence="3" id="KW-0997">Cell inner membrane</keyword>
<dbReference type="InterPro" id="IPR040423">
    <property type="entry name" value="PEA_transferase"/>
</dbReference>
<keyword evidence="4 11" id="KW-0808">Transferase</keyword>
<organism evidence="11 12">
    <name type="scientific">Alistipes onderdonkii</name>
    <dbReference type="NCBI Taxonomy" id="328813"/>
    <lineage>
        <taxon>Bacteria</taxon>
        <taxon>Pseudomonadati</taxon>
        <taxon>Bacteroidota</taxon>
        <taxon>Bacteroidia</taxon>
        <taxon>Bacteroidales</taxon>
        <taxon>Rikenellaceae</taxon>
        <taxon>Alistipes</taxon>
    </lineage>
</organism>
<feature type="transmembrane region" description="Helical" evidence="8">
    <location>
        <begin position="42"/>
        <end position="65"/>
    </location>
</feature>
<dbReference type="Pfam" id="PF08019">
    <property type="entry name" value="EptA_B_N"/>
    <property type="match status" value="1"/>
</dbReference>
<dbReference type="SUPFAM" id="SSF53649">
    <property type="entry name" value="Alkaline phosphatase-like"/>
    <property type="match status" value="1"/>
</dbReference>
<feature type="transmembrane region" description="Helical" evidence="8">
    <location>
        <begin position="12"/>
        <end position="30"/>
    </location>
</feature>
<feature type="transmembrane region" description="Helical" evidence="8">
    <location>
        <begin position="118"/>
        <end position="139"/>
    </location>
</feature>
<protein>
    <submittedName>
        <fullName evidence="11">Phosphoethanolamine transferase</fullName>
    </submittedName>
</protein>
<keyword evidence="5 8" id="KW-0812">Transmembrane</keyword>
<evidence type="ECO:0000256" key="2">
    <source>
        <dbReference type="ARBA" id="ARBA00022475"/>
    </source>
</evidence>
<dbReference type="AlphaFoldDB" id="A0A1Y3QS14"/>
<evidence type="ECO:0000256" key="6">
    <source>
        <dbReference type="ARBA" id="ARBA00022989"/>
    </source>
</evidence>
<keyword evidence="6 8" id="KW-1133">Transmembrane helix</keyword>
<dbReference type="GO" id="GO:0005886">
    <property type="term" value="C:plasma membrane"/>
    <property type="evidence" value="ECO:0007669"/>
    <property type="project" value="UniProtKB-SubCell"/>
</dbReference>
<dbReference type="InterPro" id="IPR000917">
    <property type="entry name" value="Sulfatase_N"/>
</dbReference>
<gene>
    <name evidence="11" type="ORF">B5G41_11985</name>
</gene>
<reference evidence="12" key="1">
    <citation type="submission" date="2017-04" db="EMBL/GenBank/DDBJ databases">
        <title>Function of individual gut microbiota members based on whole genome sequencing of pure cultures obtained from chicken caecum.</title>
        <authorList>
            <person name="Medvecky M."/>
            <person name="Cejkova D."/>
            <person name="Polansky O."/>
            <person name="Karasova D."/>
            <person name="Kubasova T."/>
            <person name="Cizek A."/>
            <person name="Rychlik I."/>
        </authorList>
    </citation>
    <scope>NUCLEOTIDE SEQUENCE [LARGE SCALE GENOMIC DNA]</scope>
    <source>
        <strain evidence="12">An90</strain>
    </source>
</reference>
<proteinExistence type="predicted"/>
<feature type="transmembrane region" description="Helical" evidence="8">
    <location>
        <begin position="151"/>
        <end position="170"/>
    </location>
</feature>
<comment type="caution">
    <text evidence="11">The sequence shown here is derived from an EMBL/GenBank/DDBJ whole genome shotgun (WGS) entry which is preliminary data.</text>
</comment>
<evidence type="ECO:0000313" key="12">
    <source>
        <dbReference type="Proteomes" id="UP000195772"/>
    </source>
</evidence>
<evidence type="ECO:0000259" key="9">
    <source>
        <dbReference type="Pfam" id="PF00884"/>
    </source>
</evidence>
<dbReference type="OrthoDB" id="9786870at2"/>
<dbReference type="PANTHER" id="PTHR30443:SF0">
    <property type="entry name" value="PHOSPHOETHANOLAMINE TRANSFERASE EPTA"/>
    <property type="match status" value="1"/>
</dbReference>
<accession>A0A1Y3QS14</accession>
<keyword evidence="7 8" id="KW-0472">Membrane</keyword>
<dbReference type="GO" id="GO:0009244">
    <property type="term" value="P:lipopolysaccharide core region biosynthetic process"/>
    <property type="evidence" value="ECO:0007669"/>
    <property type="project" value="TreeGrafter"/>
</dbReference>
<feature type="domain" description="Sulfatase N-terminal" evidence="9">
    <location>
        <begin position="227"/>
        <end position="494"/>
    </location>
</feature>
<evidence type="ECO:0000256" key="3">
    <source>
        <dbReference type="ARBA" id="ARBA00022519"/>
    </source>
</evidence>
<dbReference type="RefSeq" id="WP_018694616.1">
    <property type="nucleotide sequence ID" value="NZ_AP025562.1"/>
</dbReference>
<dbReference type="CDD" id="cd16017">
    <property type="entry name" value="LptA"/>
    <property type="match status" value="1"/>
</dbReference>
<dbReference type="InterPro" id="IPR012549">
    <property type="entry name" value="EptA-like_N"/>
</dbReference>
<evidence type="ECO:0000256" key="8">
    <source>
        <dbReference type="SAM" id="Phobius"/>
    </source>
</evidence>
<dbReference type="Proteomes" id="UP000195772">
    <property type="component" value="Unassembled WGS sequence"/>
</dbReference>
<dbReference type="GO" id="GO:0016776">
    <property type="term" value="F:phosphotransferase activity, phosphate group as acceptor"/>
    <property type="evidence" value="ECO:0007669"/>
    <property type="project" value="TreeGrafter"/>
</dbReference>
<feature type="domain" description="Phosphoethanolamine transferase N-terminal" evidence="10">
    <location>
        <begin position="60"/>
        <end position="201"/>
    </location>
</feature>
<evidence type="ECO:0000256" key="4">
    <source>
        <dbReference type="ARBA" id="ARBA00022679"/>
    </source>
</evidence>
<dbReference type="Gene3D" id="3.40.720.10">
    <property type="entry name" value="Alkaline Phosphatase, subunit A"/>
    <property type="match status" value="1"/>
</dbReference>
<evidence type="ECO:0000313" key="11">
    <source>
        <dbReference type="EMBL" id="OUN02386.1"/>
    </source>
</evidence>
<evidence type="ECO:0000256" key="7">
    <source>
        <dbReference type="ARBA" id="ARBA00023136"/>
    </source>
</evidence>
<dbReference type="NCBIfam" id="NF007160">
    <property type="entry name" value="PRK09598.1"/>
    <property type="match status" value="1"/>
</dbReference>
<feature type="transmembrane region" description="Helical" evidence="8">
    <location>
        <begin position="77"/>
        <end position="98"/>
    </location>
</feature>
<dbReference type="Pfam" id="PF00884">
    <property type="entry name" value="Sulfatase"/>
    <property type="match status" value="1"/>
</dbReference>
<evidence type="ECO:0000259" key="10">
    <source>
        <dbReference type="Pfam" id="PF08019"/>
    </source>
</evidence>
<dbReference type="InterPro" id="IPR017850">
    <property type="entry name" value="Alkaline_phosphatase_core_sf"/>
</dbReference>